<sequence length="414" mass="43376">MNGRSVLIVGASVAGVQAARSLRALGHEGRIVLAGAEPQLPYDKPPLSKQFLTEGWDTGRVGLLSEQEAHDQGIELRLGSPAVELDPAGRLVRFEDGGECGYDVCVVATGAHARPSPWQVDSGLHLVRSLADATALRADLARGGDVVVIGAGFIGAETASTAASLGCGVTVVDPAPVPMERVLGAELGELFASLHERHGVGTRFGRAVWSVTGAAGDLAVTLDDGEILRAHTVVVGIGAVPNDGWLAGSGLRVENGVVCDEYCRAVGAEDVFAAGDVARWFHPDRREHLRVEHWTNAVDQAALVAHNIVHPEDPRPYAPVEYVWSDQYDWKIQIVGRPSSAALHTVLGSFDGNARGAALFGDAEGRLTAAVTVNRPRALLECRRLVAAGSGLDVAEQRVAATLAKPPVPTSGAT</sequence>
<keyword evidence="2" id="KW-0285">Flavoprotein</keyword>
<feature type="domain" description="Reductase C-terminal" evidence="6">
    <location>
        <begin position="322"/>
        <end position="395"/>
    </location>
</feature>
<dbReference type="InterPro" id="IPR050446">
    <property type="entry name" value="FAD-oxidoreductase/Apoptosis"/>
</dbReference>
<keyword evidence="3" id="KW-0274">FAD</keyword>
<keyword evidence="8" id="KW-1185">Reference proteome</keyword>
<reference evidence="7 8" key="1">
    <citation type="journal article" date="2023" name="Microb. Genom.">
        <title>Mesoterricola silvestris gen. nov., sp. nov., Mesoterricola sediminis sp. nov., Geothrix oryzae sp. nov., Geothrix edaphica sp. nov., Geothrix rubra sp. nov., and Geothrix limicola sp. nov., six novel members of Acidobacteriota isolated from soils.</title>
        <authorList>
            <person name="Weisberg A.J."/>
            <person name="Pearce E."/>
            <person name="Kramer C.G."/>
            <person name="Chang J.H."/>
            <person name="Clarke C.R."/>
        </authorList>
    </citation>
    <scope>NUCLEOTIDE SEQUENCE [LARGE SCALE GENOMIC DNA]</scope>
    <source>
        <strain evidence="7 8">NRRL_B-2795</strain>
    </source>
</reference>
<dbReference type="InterPro" id="IPR036188">
    <property type="entry name" value="FAD/NAD-bd_sf"/>
</dbReference>
<dbReference type="Gene3D" id="3.50.50.60">
    <property type="entry name" value="FAD/NAD(P)-binding domain"/>
    <property type="match status" value="2"/>
</dbReference>
<dbReference type="Gene3D" id="3.30.390.30">
    <property type="match status" value="1"/>
</dbReference>
<dbReference type="PRINTS" id="PR00368">
    <property type="entry name" value="FADPNR"/>
</dbReference>
<dbReference type="PRINTS" id="PR00411">
    <property type="entry name" value="PNDRDTASEI"/>
</dbReference>
<dbReference type="RefSeq" id="WP_086759644.1">
    <property type="nucleotide sequence ID" value="NZ_JAGJBZ010000001.1"/>
</dbReference>
<proteinExistence type="predicted"/>
<dbReference type="Proteomes" id="UP001271723">
    <property type="component" value="Unassembled WGS sequence"/>
</dbReference>
<dbReference type="EMBL" id="JARAVY010000021">
    <property type="protein sequence ID" value="MDX2914571.1"/>
    <property type="molecule type" value="Genomic_DNA"/>
</dbReference>
<evidence type="ECO:0000256" key="3">
    <source>
        <dbReference type="ARBA" id="ARBA00022827"/>
    </source>
</evidence>
<dbReference type="InterPro" id="IPR016156">
    <property type="entry name" value="FAD/NAD-linked_Rdtase_dimer_sf"/>
</dbReference>
<evidence type="ECO:0000256" key="4">
    <source>
        <dbReference type="ARBA" id="ARBA00023002"/>
    </source>
</evidence>
<evidence type="ECO:0000313" key="7">
    <source>
        <dbReference type="EMBL" id="MDX2914571.1"/>
    </source>
</evidence>
<name>A0ABU4LFK3_9ACTN</name>
<dbReference type="PANTHER" id="PTHR43557:SF2">
    <property type="entry name" value="RIESKE DOMAIN-CONTAINING PROTEIN-RELATED"/>
    <property type="match status" value="1"/>
</dbReference>
<evidence type="ECO:0000259" key="5">
    <source>
        <dbReference type="Pfam" id="PF07992"/>
    </source>
</evidence>
<evidence type="ECO:0000259" key="6">
    <source>
        <dbReference type="Pfam" id="PF14759"/>
    </source>
</evidence>
<dbReference type="InterPro" id="IPR023753">
    <property type="entry name" value="FAD/NAD-binding_dom"/>
</dbReference>
<evidence type="ECO:0000313" key="8">
    <source>
        <dbReference type="Proteomes" id="UP001271723"/>
    </source>
</evidence>
<accession>A0ABU4LFK3</accession>
<dbReference type="Pfam" id="PF14759">
    <property type="entry name" value="Reductase_C"/>
    <property type="match status" value="1"/>
</dbReference>
<evidence type="ECO:0000256" key="2">
    <source>
        <dbReference type="ARBA" id="ARBA00022630"/>
    </source>
</evidence>
<comment type="cofactor">
    <cofactor evidence="1">
        <name>FAD</name>
        <dbReference type="ChEBI" id="CHEBI:57692"/>
    </cofactor>
</comment>
<dbReference type="SUPFAM" id="SSF51905">
    <property type="entry name" value="FAD/NAD(P)-binding domain"/>
    <property type="match status" value="2"/>
</dbReference>
<dbReference type="Pfam" id="PF07992">
    <property type="entry name" value="Pyr_redox_2"/>
    <property type="match status" value="1"/>
</dbReference>
<dbReference type="InterPro" id="IPR028202">
    <property type="entry name" value="Reductase_C"/>
</dbReference>
<feature type="domain" description="FAD/NAD(P)-binding" evidence="5">
    <location>
        <begin position="5"/>
        <end position="301"/>
    </location>
</feature>
<organism evidence="7 8">
    <name type="scientific">Streptomyces griseiscabiei</name>
    <dbReference type="NCBI Taxonomy" id="2993540"/>
    <lineage>
        <taxon>Bacteria</taxon>
        <taxon>Bacillati</taxon>
        <taxon>Actinomycetota</taxon>
        <taxon>Actinomycetes</taxon>
        <taxon>Kitasatosporales</taxon>
        <taxon>Streptomycetaceae</taxon>
        <taxon>Streptomyces</taxon>
    </lineage>
</organism>
<comment type="caution">
    <text evidence="7">The sequence shown here is derived from an EMBL/GenBank/DDBJ whole genome shotgun (WGS) entry which is preliminary data.</text>
</comment>
<dbReference type="SUPFAM" id="SSF55424">
    <property type="entry name" value="FAD/NAD-linked reductases, dimerisation (C-terminal) domain"/>
    <property type="match status" value="1"/>
</dbReference>
<protein>
    <submittedName>
        <fullName evidence="7">FAD-dependent oxidoreductase</fullName>
    </submittedName>
</protein>
<dbReference type="PANTHER" id="PTHR43557">
    <property type="entry name" value="APOPTOSIS-INDUCING FACTOR 1"/>
    <property type="match status" value="1"/>
</dbReference>
<evidence type="ECO:0000256" key="1">
    <source>
        <dbReference type="ARBA" id="ARBA00001974"/>
    </source>
</evidence>
<keyword evidence="4" id="KW-0560">Oxidoreductase</keyword>
<gene>
    <name evidence="7" type="ORF">PV517_38605</name>
</gene>